<keyword evidence="2" id="KW-1185">Reference proteome</keyword>
<organism evidence="1 2">
    <name type="scientific">Suillus fuscotomentosus</name>
    <dbReference type="NCBI Taxonomy" id="1912939"/>
    <lineage>
        <taxon>Eukaryota</taxon>
        <taxon>Fungi</taxon>
        <taxon>Dikarya</taxon>
        <taxon>Basidiomycota</taxon>
        <taxon>Agaricomycotina</taxon>
        <taxon>Agaricomycetes</taxon>
        <taxon>Agaricomycetidae</taxon>
        <taxon>Boletales</taxon>
        <taxon>Suillineae</taxon>
        <taxon>Suillaceae</taxon>
        <taxon>Suillus</taxon>
    </lineage>
</organism>
<accession>A0AAD4E7X0</accession>
<protein>
    <submittedName>
        <fullName evidence="1">Uncharacterized protein</fullName>
    </submittedName>
</protein>
<name>A0AAD4E7X0_9AGAM</name>
<evidence type="ECO:0000313" key="2">
    <source>
        <dbReference type="Proteomes" id="UP001195769"/>
    </source>
</evidence>
<gene>
    <name evidence="1" type="ORF">F5891DRAFT_1187940</name>
</gene>
<comment type="caution">
    <text evidence="1">The sequence shown here is derived from an EMBL/GenBank/DDBJ whole genome shotgun (WGS) entry which is preliminary data.</text>
</comment>
<sequence>MSPPQTPSPTDSNVYHLSLRDTFYKQNIINIEDNIIVETTLLSLPHTEEIENQLAKEPAHITTPILSQIHIIRSTAKLELKLNEIEDDALKLSCQHIQRRIHSLMIQLLPGSFISRLPSAVTSVTTIDVPAPSPPRENSQPLPLPPPNKIYTRKTHKGAVVHGVTKAKSSKGKKRKVINLTDPSSSTITIKQPNLSTDNFVCRQCKAQAPGHFSIYCPYAPKKEEFPLVYTDEGFYDALAEWEAREDQKLEEELECAHHEYTVQHRCSAEEDILFHNTEADPCYYDNMDN</sequence>
<dbReference type="RefSeq" id="XP_041226812.1">
    <property type="nucleotide sequence ID" value="XM_041366926.1"/>
</dbReference>
<dbReference type="EMBL" id="JABBWK010000023">
    <property type="protein sequence ID" value="KAG1901237.1"/>
    <property type="molecule type" value="Genomic_DNA"/>
</dbReference>
<dbReference type="AlphaFoldDB" id="A0AAD4E7X0"/>
<evidence type="ECO:0000313" key="1">
    <source>
        <dbReference type="EMBL" id="KAG1901237.1"/>
    </source>
</evidence>
<reference evidence="1" key="1">
    <citation type="journal article" date="2020" name="New Phytol.">
        <title>Comparative genomics reveals dynamic genome evolution in host specialist ectomycorrhizal fungi.</title>
        <authorList>
            <person name="Lofgren L.A."/>
            <person name="Nguyen N.H."/>
            <person name="Vilgalys R."/>
            <person name="Ruytinx J."/>
            <person name="Liao H.L."/>
            <person name="Branco S."/>
            <person name="Kuo A."/>
            <person name="LaButti K."/>
            <person name="Lipzen A."/>
            <person name="Andreopoulos W."/>
            <person name="Pangilinan J."/>
            <person name="Riley R."/>
            <person name="Hundley H."/>
            <person name="Na H."/>
            <person name="Barry K."/>
            <person name="Grigoriev I.V."/>
            <person name="Stajich J.E."/>
            <person name="Kennedy P.G."/>
        </authorList>
    </citation>
    <scope>NUCLEOTIDE SEQUENCE</scope>
    <source>
        <strain evidence="1">FC203</strain>
    </source>
</reference>
<proteinExistence type="predicted"/>
<dbReference type="Proteomes" id="UP001195769">
    <property type="component" value="Unassembled WGS sequence"/>
</dbReference>
<dbReference type="GeneID" id="64661224"/>